<keyword evidence="1" id="KW-0732">Signal</keyword>
<feature type="chain" id="PRO_5046566500" evidence="1">
    <location>
        <begin position="26"/>
        <end position="60"/>
    </location>
</feature>
<gene>
    <name evidence="2" type="ORF">N1496_00820</name>
</gene>
<accession>A0ABY9LJI6</accession>
<sequence length="60" mass="6662">MKKLMILLISLVTCCALGVTSPVFAKEDTVTIENNFMARTGKESNSEKKLFLKPLKSKKS</sequence>
<dbReference type="Proteomes" id="UP001238096">
    <property type="component" value="Chromosome"/>
</dbReference>
<evidence type="ECO:0000256" key="1">
    <source>
        <dbReference type="SAM" id="SignalP"/>
    </source>
</evidence>
<dbReference type="EMBL" id="CP110509">
    <property type="protein sequence ID" value="WMB28271.1"/>
    <property type="molecule type" value="Genomic_DNA"/>
</dbReference>
<evidence type="ECO:0000313" key="3">
    <source>
        <dbReference type="Proteomes" id="UP001238096"/>
    </source>
</evidence>
<name>A0ABY9LJI6_9STRE</name>
<keyword evidence="3" id="KW-1185">Reference proteome</keyword>
<reference evidence="3" key="1">
    <citation type="submission" date="2022-10" db="EMBL/GenBank/DDBJ databases">
        <title>Streptococcus didelphis as causative of fatal infections in opossums (Didelphis albiventris).</title>
        <authorList>
            <person name="Breyer G.M."/>
            <person name="Da Silva M.E.R.J."/>
            <person name="Siqueira F.M."/>
        </authorList>
    </citation>
    <scope>NUCLEOTIDE SEQUENCE [LARGE SCALE GENOMIC DNA]</scope>
    <source>
        <strain evidence="3">LBVP101/21</strain>
    </source>
</reference>
<organism evidence="2 3">
    <name type="scientific">Streptococcus didelphis</name>
    <dbReference type="NCBI Taxonomy" id="102886"/>
    <lineage>
        <taxon>Bacteria</taxon>
        <taxon>Bacillati</taxon>
        <taxon>Bacillota</taxon>
        <taxon>Bacilli</taxon>
        <taxon>Lactobacillales</taxon>
        <taxon>Streptococcaceae</taxon>
        <taxon>Streptococcus</taxon>
    </lineage>
</organism>
<protein>
    <submittedName>
        <fullName evidence="2">Uncharacterized protein</fullName>
    </submittedName>
</protein>
<evidence type="ECO:0000313" key="2">
    <source>
        <dbReference type="EMBL" id="WMB28271.1"/>
    </source>
</evidence>
<proteinExistence type="predicted"/>
<feature type="signal peptide" evidence="1">
    <location>
        <begin position="1"/>
        <end position="25"/>
    </location>
</feature>